<proteinExistence type="predicted"/>
<name>A0A3G4ZK78_9VIRU</name>
<keyword evidence="2" id="KW-0040">ANK repeat</keyword>
<sequence>MSGEFVLVTDDVVNHKELDKNTVNGRLSSHAFFIELCLEGKLNEVKYVMERLSFEEPALSHNKRVLNATIPDADGCTSFSLICSAFRSFPENKFQEKFQDKLAVINFLVNDYRLKNVIDFCKTDKKGNNVLHHANKYTVKILCEHFGHLVNVKNDDGVTPLHNAIWKHQSPTENDLKWWHDKKDVIVEFLKIPCIQVNIQIGNDFLGKIKHLKISKHYHEGRTALSMACYMANSEIGSLLTDRTDVDVNLPDAVGNGPLYYAAIKYAHPDICEELLKRSDIDVNHCYHGKNLLVGLSGDTLGGNYPVTCNKVFHHESFDVNFIDEEGKHALFYLFEQGQRTQIAHVFMVELIKNPKTNINAKFDDMSFLHLLSHYNSQLVVDVVDRDDTDLNCRNKNGFTALYVVLLRKNFIVAEKILAKPRLNVTYEFKFLMEQYEKSTGKEHIRPLVDENPNIIQMFMARNDLQIDRSTNYPRRKTTVRGKIPVGAHWQYDYDHGRKTYDYGLTYSETERWS</sequence>
<dbReference type="Pfam" id="PF12796">
    <property type="entry name" value="Ank_2"/>
    <property type="match status" value="1"/>
</dbReference>
<evidence type="ECO:0000256" key="1">
    <source>
        <dbReference type="ARBA" id="ARBA00022737"/>
    </source>
</evidence>
<protein>
    <submittedName>
        <fullName evidence="3">Uncharacterized protein</fullName>
    </submittedName>
</protein>
<dbReference type="PANTHER" id="PTHR24126">
    <property type="entry name" value="ANKYRIN REPEAT, PH AND SEC7 DOMAIN CONTAINING PROTEIN SECG-RELATED"/>
    <property type="match status" value="1"/>
</dbReference>
<dbReference type="Gene3D" id="1.25.40.20">
    <property type="entry name" value="Ankyrin repeat-containing domain"/>
    <property type="match status" value="3"/>
</dbReference>
<dbReference type="InterPro" id="IPR002110">
    <property type="entry name" value="Ankyrin_rpt"/>
</dbReference>
<dbReference type="PANTHER" id="PTHR24126:SF14">
    <property type="entry name" value="ANK_REP_REGION DOMAIN-CONTAINING PROTEIN"/>
    <property type="match status" value="1"/>
</dbReference>
<dbReference type="EMBL" id="MK071979">
    <property type="protein sequence ID" value="AYV75245.1"/>
    <property type="molecule type" value="Genomic_DNA"/>
</dbReference>
<reference evidence="3" key="1">
    <citation type="submission" date="2018-10" db="EMBL/GenBank/DDBJ databases">
        <title>Hidden diversity of soil giant viruses.</title>
        <authorList>
            <person name="Schulz F."/>
            <person name="Alteio L."/>
            <person name="Goudeau D."/>
            <person name="Ryan E.M."/>
            <person name="Malmstrom R.R."/>
            <person name="Blanchard J."/>
            <person name="Woyke T."/>
        </authorList>
    </citation>
    <scope>NUCLEOTIDE SEQUENCE</scope>
    <source>
        <strain evidence="3">TEV1</strain>
    </source>
</reference>
<organism evidence="3">
    <name type="scientific">Terrestrivirus sp</name>
    <dbReference type="NCBI Taxonomy" id="2487775"/>
    <lineage>
        <taxon>Viruses</taxon>
        <taxon>Varidnaviria</taxon>
        <taxon>Bamfordvirae</taxon>
        <taxon>Nucleocytoviricota</taxon>
        <taxon>Megaviricetes</taxon>
        <taxon>Imitervirales</taxon>
        <taxon>Mimiviridae</taxon>
        <taxon>Klosneuvirinae</taxon>
    </lineage>
</organism>
<dbReference type="SMART" id="SM00248">
    <property type="entry name" value="ANK"/>
    <property type="match status" value="7"/>
</dbReference>
<evidence type="ECO:0000313" key="3">
    <source>
        <dbReference type="EMBL" id="AYV75245.1"/>
    </source>
</evidence>
<evidence type="ECO:0000256" key="2">
    <source>
        <dbReference type="ARBA" id="ARBA00023043"/>
    </source>
</evidence>
<keyword evidence="1" id="KW-0677">Repeat</keyword>
<dbReference type="SUPFAM" id="SSF48403">
    <property type="entry name" value="Ankyrin repeat"/>
    <property type="match status" value="1"/>
</dbReference>
<gene>
    <name evidence="3" type="ORF">Terrestrivirus1_119</name>
</gene>
<dbReference type="InterPro" id="IPR036770">
    <property type="entry name" value="Ankyrin_rpt-contain_sf"/>
</dbReference>
<accession>A0A3G4ZK78</accession>